<dbReference type="KEGG" id="tact:SG35_002940"/>
<proteinExistence type="predicted"/>
<dbReference type="Proteomes" id="UP000032568">
    <property type="component" value="Chromosome"/>
</dbReference>
<feature type="coiled-coil region" evidence="1">
    <location>
        <begin position="26"/>
        <end position="53"/>
    </location>
</feature>
<evidence type="ECO:0000313" key="4">
    <source>
        <dbReference type="Proteomes" id="UP000032568"/>
    </source>
</evidence>
<organism evidence="3 4">
    <name type="scientific">Thalassomonas actiniarum</name>
    <dbReference type="NCBI Taxonomy" id="485447"/>
    <lineage>
        <taxon>Bacteria</taxon>
        <taxon>Pseudomonadati</taxon>
        <taxon>Pseudomonadota</taxon>
        <taxon>Gammaproteobacteria</taxon>
        <taxon>Alteromonadales</taxon>
        <taxon>Colwelliaceae</taxon>
        <taxon>Thalassomonas</taxon>
    </lineage>
</organism>
<dbReference type="RefSeq" id="WP_044834990.1">
    <property type="nucleotide sequence ID" value="NZ_CP059735.1"/>
</dbReference>
<evidence type="ECO:0000256" key="1">
    <source>
        <dbReference type="SAM" id="Coils"/>
    </source>
</evidence>
<protein>
    <submittedName>
        <fullName evidence="3">Uncharacterized protein</fullName>
    </submittedName>
</protein>
<keyword evidence="1" id="KW-0175">Coiled coil</keyword>
<feature type="region of interest" description="Disordered" evidence="2">
    <location>
        <begin position="141"/>
        <end position="162"/>
    </location>
</feature>
<reference evidence="3 4" key="1">
    <citation type="journal article" date="2015" name="Genome Announc.">
        <title>Draft Genome Sequences of Marine Isolates of Thalassomonas viridans and Thalassomonas actiniarum.</title>
        <authorList>
            <person name="Olonade I."/>
            <person name="van Zyl L.J."/>
            <person name="Trindade M."/>
        </authorList>
    </citation>
    <scope>NUCLEOTIDE SEQUENCE [LARGE SCALE GENOMIC DNA]</scope>
    <source>
        <strain evidence="3 4">A5K-106</strain>
    </source>
</reference>
<accession>A0AAE9YRP2</accession>
<dbReference type="EMBL" id="CP059735">
    <property type="protein sequence ID" value="WDD99646.1"/>
    <property type="molecule type" value="Genomic_DNA"/>
</dbReference>
<keyword evidence="4" id="KW-1185">Reference proteome</keyword>
<sequence>MLVRAGVRSGWFDDVIRHMRRIFAPRTRTETSREELVERLDKLELQVTISNDAELRGQSFRFRKARGANRTLDIDIVFAGERLYRKENKTELSANGKEIKIIYNFQYEDDDKQHSLIMWIIDPESQWFFYFLEHDQHHEHPEGHEAMVSQGHSATGGGGREY</sequence>
<dbReference type="AlphaFoldDB" id="A0AAE9YRP2"/>
<name>A0AAE9YRP2_9GAMM</name>
<evidence type="ECO:0000256" key="2">
    <source>
        <dbReference type="SAM" id="MobiDB-lite"/>
    </source>
</evidence>
<evidence type="ECO:0000313" key="3">
    <source>
        <dbReference type="EMBL" id="WDD99646.1"/>
    </source>
</evidence>
<gene>
    <name evidence="3" type="ORF">SG35_002940</name>
</gene>
<reference evidence="3 4" key="2">
    <citation type="journal article" date="2022" name="Mar. Drugs">
        <title>Bioassay-Guided Fractionation Leads to the Detection of Cholic Acid Generated by the Rare Thalassomonas sp.</title>
        <authorList>
            <person name="Pheiffer F."/>
            <person name="Schneider Y.K."/>
            <person name="Hansen E.H."/>
            <person name="Andersen J.H."/>
            <person name="Isaksson J."/>
            <person name="Busche T."/>
            <person name="R C."/>
            <person name="Kalinowski J."/>
            <person name="Zyl L.V."/>
            <person name="Trindade M."/>
        </authorList>
    </citation>
    <scope>NUCLEOTIDE SEQUENCE [LARGE SCALE GENOMIC DNA]</scope>
    <source>
        <strain evidence="3 4">A5K-106</strain>
    </source>
</reference>